<dbReference type="Pfam" id="PF00437">
    <property type="entry name" value="T2SSE"/>
    <property type="match status" value="1"/>
</dbReference>
<proteinExistence type="inferred from homology"/>
<gene>
    <name evidence="3" type="ORF">XK09_03985</name>
</gene>
<dbReference type="CDD" id="cd01130">
    <property type="entry name" value="VirB11-like_ATPase"/>
    <property type="match status" value="1"/>
</dbReference>
<comment type="caution">
    <text evidence="3">The sequence shown here is derived from an EMBL/GenBank/DDBJ whole genome shotgun (WGS) entry which is preliminary data.</text>
</comment>
<evidence type="ECO:0000256" key="1">
    <source>
        <dbReference type="ARBA" id="ARBA00006611"/>
    </source>
</evidence>
<dbReference type="EMBL" id="VOAV01000018">
    <property type="protein sequence ID" value="TWO29135.1"/>
    <property type="molecule type" value="Genomic_DNA"/>
</dbReference>
<dbReference type="GO" id="GO:0005524">
    <property type="term" value="F:ATP binding"/>
    <property type="evidence" value="ECO:0007669"/>
    <property type="project" value="UniProtKB-KW"/>
</dbReference>
<keyword evidence="4" id="KW-1185">Reference proteome</keyword>
<dbReference type="InterPro" id="IPR001482">
    <property type="entry name" value="T2SS/T4SS_dom"/>
</dbReference>
<keyword evidence="3" id="KW-0547">Nucleotide-binding</keyword>
<evidence type="ECO:0000259" key="2">
    <source>
        <dbReference type="Pfam" id="PF00437"/>
    </source>
</evidence>
<dbReference type="Proteomes" id="UP000321599">
    <property type="component" value="Unassembled WGS sequence"/>
</dbReference>
<dbReference type="Gene3D" id="3.40.50.300">
    <property type="entry name" value="P-loop containing nucleotide triphosphate hydrolases"/>
    <property type="match status" value="1"/>
</dbReference>
<protein>
    <submittedName>
        <fullName evidence="3">ATP-binding cassette domain-containing protein</fullName>
    </submittedName>
</protein>
<comment type="similarity">
    <text evidence="1">Belongs to the GSP E family.</text>
</comment>
<name>A0ABY3G846_9BACT</name>
<dbReference type="PANTHER" id="PTHR30486">
    <property type="entry name" value="TWITCHING MOTILITY PROTEIN PILT"/>
    <property type="match status" value="1"/>
</dbReference>
<feature type="domain" description="Bacterial type II secretion system protein E" evidence="2">
    <location>
        <begin position="71"/>
        <end position="279"/>
    </location>
</feature>
<keyword evidence="3" id="KW-0067">ATP-binding</keyword>
<dbReference type="InterPro" id="IPR027417">
    <property type="entry name" value="P-loop_NTPase"/>
</dbReference>
<dbReference type="InterPro" id="IPR050921">
    <property type="entry name" value="T4SS_GSP_E_ATPase"/>
</dbReference>
<evidence type="ECO:0000313" key="3">
    <source>
        <dbReference type="EMBL" id="TWO29135.1"/>
    </source>
</evidence>
<dbReference type="PROSITE" id="PS00675">
    <property type="entry name" value="SIGMA54_INTERACT_1"/>
    <property type="match status" value="1"/>
</dbReference>
<sequence length="332" mass="37526">MNILEENIVLKKYTNNFFGKFIADDNINEICYNGEHLPIMTEDINGVWHENENTISFADAMSYAQACASYKKDKIDKTKPILSTMLPSGERLQIVIPPVVEDRCVSITIRKPSKIIYTIDDYIKNGSLSENMALFLKESIEKGKNIVICGETGSGKTTFMKTLVTYIPRSERLISIEDTRELVFTEHTNRVYLVYPSEAKSNDLINSASLLKSCLRMKPSRILLAELRGGETYDFLNVLSSGHGGSMTSCHAGSVKQCQDRLVMMAMQHDDARVLGREMIAEVVSHTIDIIVVFKKYGAKRQVVEYLKDGEIYSLDDKGEFHRKDKINKLKG</sequence>
<organism evidence="3 4">
    <name type="scientific">Campylobacter lanienae</name>
    <dbReference type="NCBI Taxonomy" id="75658"/>
    <lineage>
        <taxon>Bacteria</taxon>
        <taxon>Pseudomonadati</taxon>
        <taxon>Campylobacterota</taxon>
        <taxon>Epsilonproteobacteria</taxon>
        <taxon>Campylobacterales</taxon>
        <taxon>Campylobacteraceae</taxon>
        <taxon>Campylobacter</taxon>
    </lineage>
</organism>
<evidence type="ECO:0000313" key="4">
    <source>
        <dbReference type="Proteomes" id="UP000321599"/>
    </source>
</evidence>
<dbReference type="PANTHER" id="PTHR30486:SF6">
    <property type="entry name" value="TYPE IV PILUS RETRACTATION ATPASE PILT"/>
    <property type="match status" value="1"/>
</dbReference>
<reference evidence="3 4" key="1">
    <citation type="submission" date="2019-07" db="EMBL/GenBank/DDBJ databases">
        <title>Rapid identification of Enteric Bacteria from Whole Genome Sequences (WGS) using Average Nucleotide Identity (ANI).</title>
        <authorList>
            <person name="Lane C."/>
        </authorList>
    </citation>
    <scope>NUCLEOTIDE SEQUENCE [LARGE SCALE GENOMIC DNA]</scope>
    <source>
        <strain evidence="3 4">2013D-9588</strain>
    </source>
</reference>
<accession>A0ABY3G846</accession>
<dbReference type="InterPro" id="IPR025662">
    <property type="entry name" value="Sigma_54_int_dom_ATP-bd_1"/>
</dbReference>
<dbReference type="Gene3D" id="3.30.450.90">
    <property type="match status" value="1"/>
</dbReference>
<dbReference type="SUPFAM" id="SSF52540">
    <property type="entry name" value="P-loop containing nucleoside triphosphate hydrolases"/>
    <property type="match status" value="1"/>
</dbReference>
<dbReference type="RefSeq" id="WP_147498869.1">
    <property type="nucleotide sequence ID" value="NZ_VOAV01000018.1"/>
</dbReference>